<sequence length="265" mass="29878">MRFGATFSLLFAAVSVAPLALALPFGAEGDTDALEVRGVEFDSADFLARADYDDELLARDDEKFFARSFDDDETTLLARAVLEALEARNDPPHYSKHDPTNGKKPKYSEKDPNPPPKYRQKDPHKPDRQPKPKPGPSRPRDLAEVEEMWARDDPPPYSRHVPHNEKTPKYSAKDPNPPPKYRQKDPHKPNRQRKPRPGPSRPRDLAEVEDMWTRDDPPPYSKQTRSTARSRSTRRRTQPSPQVPPEGPAQAQPSAQAQAGPFPAA</sequence>
<evidence type="ECO:0000256" key="2">
    <source>
        <dbReference type="SAM" id="SignalP"/>
    </source>
</evidence>
<name>A0A4Y9Y041_9APHY</name>
<proteinExistence type="predicted"/>
<evidence type="ECO:0000256" key="1">
    <source>
        <dbReference type="SAM" id="MobiDB-lite"/>
    </source>
</evidence>
<feature type="signal peptide" evidence="2">
    <location>
        <begin position="1"/>
        <end position="22"/>
    </location>
</feature>
<dbReference type="Proteomes" id="UP000298390">
    <property type="component" value="Unassembled WGS sequence"/>
</dbReference>
<feature type="compositionally biased region" description="Low complexity" evidence="1">
    <location>
        <begin position="248"/>
        <end position="265"/>
    </location>
</feature>
<feature type="compositionally biased region" description="Basic and acidic residues" evidence="1">
    <location>
        <begin position="201"/>
        <end position="217"/>
    </location>
</feature>
<feature type="chain" id="PRO_5021336411" evidence="2">
    <location>
        <begin position="23"/>
        <end position="265"/>
    </location>
</feature>
<dbReference type="EMBL" id="SEKV01000555">
    <property type="protein sequence ID" value="TFY55854.1"/>
    <property type="molecule type" value="Genomic_DNA"/>
</dbReference>
<organism evidence="3 4">
    <name type="scientific">Rhodofomes roseus</name>
    <dbReference type="NCBI Taxonomy" id="34475"/>
    <lineage>
        <taxon>Eukaryota</taxon>
        <taxon>Fungi</taxon>
        <taxon>Dikarya</taxon>
        <taxon>Basidiomycota</taxon>
        <taxon>Agaricomycotina</taxon>
        <taxon>Agaricomycetes</taxon>
        <taxon>Polyporales</taxon>
        <taxon>Rhodofomes</taxon>
    </lineage>
</organism>
<feature type="compositionally biased region" description="Basic and acidic residues" evidence="1">
    <location>
        <begin position="119"/>
        <end position="130"/>
    </location>
</feature>
<evidence type="ECO:0000313" key="4">
    <source>
        <dbReference type="Proteomes" id="UP000298390"/>
    </source>
</evidence>
<feature type="compositionally biased region" description="Basic and acidic residues" evidence="1">
    <location>
        <begin position="162"/>
        <end position="172"/>
    </location>
</feature>
<gene>
    <name evidence="3" type="ORF">EVJ58_g7983</name>
</gene>
<feature type="region of interest" description="Disordered" evidence="1">
    <location>
        <begin position="88"/>
        <end position="265"/>
    </location>
</feature>
<feature type="compositionally biased region" description="Basic and acidic residues" evidence="1">
    <location>
        <begin position="88"/>
        <end position="112"/>
    </location>
</feature>
<comment type="caution">
    <text evidence="3">The sequence shown here is derived from an EMBL/GenBank/DDBJ whole genome shotgun (WGS) entry which is preliminary data.</text>
</comment>
<dbReference type="AlphaFoldDB" id="A0A4Y9Y041"/>
<evidence type="ECO:0000313" key="3">
    <source>
        <dbReference type="EMBL" id="TFY55854.1"/>
    </source>
</evidence>
<protein>
    <submittedName>
        <fullName evidence="3">Uncharacterized protein</fullName>
    </submittedName>
</protein>
<keyword evidence="2" id="KW-0732">Signal</keyword>
<reference evidence="3 4" key="1">
    <citation type="submission" date="2019-01" db="EMBL/GenBank/DDBJ databases">
        <title>Genome sequencing of the rare red list fungi Fomitopsis rosea.</title>
        <authorList>
            <person name="Buettner E."/>
            <person name="Kellner H."/>
        </authorList>
    </citation>
    <scope>NUCLEOTIDE SEQUENCE [LARGE SCALE GENOMIC DNA]</scope>
    <source>
        <strain evidence="3 4">DSM 105464</strain>
    </source>
</reference>
<feature type="compositionally biased region" description="Basic and acidic residues" evidence="1">
    <location>
        <begin position="138"/>
        <end position="154"/>
    </location>
</feature>
<accession>A0A4Y9Y041</accession>